<accession>A0A7M2WVJ4</accession>
<dbReference type="RefSeq" id="WP_206292280.1">
    <property type="nucleotide sequence ID" value="NZ_CP063458.1"/>
</dbReference>
<proteinExistence type="predicted"/>
<dbReference type="InterPro" id="IPR018705">
    <property type="entry name" value="DUF2134_membrane"/>
</dbReference>
<dbReference type="KEGG" id="hbs:IPV69_24080"/>
<evidence type="ECO:0000313" key="3">
    <source>
        <dbReference type="EMBL" id="QOV89252.1"/>
    </source>
</evidence>
<feature type="transmembrane region" description="Helical" evidence="1">
    <location>
        <begin position="17"/>
        <end position="36"/>
    </location>
</feature>
<feature type="domain" description="DUF2134" evidence="2">
    <location>
        <begin position="59"/>
        <end position="156"/>
    </location>
</feature>
<dbReference type="EMBL" id="CP063458">
    <property type="protein sequence ID" value="QOV89252.1"/>
    <property type="molecule type" value="Genomic_DNA"/>
</dbReference>
<keyword evidence="1" id="KW-0472">Membrane</keyword>
<gene>
    <name evidence="3" type="ORF">IPV69_24080</name>
</gene>
<protein>
    <recommendedName>
        <fullName evidence="2">DUF2134 domain-containing protein</fullName>
    </recommendedName>
</protein>
<sequence length="374" mass="39021">MRYTEVRVAGLRRRGGVLVYATVLMTVLMGIGVFAVDYGRVELAKTEAQAAADAAARYGAAGLKNTLLGQSAASSNALAIAMLNQLDGQSISSSQCVTETGYWDAQSKTFTANVAISSSNAVRVTISHTFGNGRLPLTFAPIFGSRNTQISKSAIAMVDVTSETFYAPAKGNLWLAGMPDGTVTKNLQPSNNWVWDTAGSAANRQSPQVVTNSALVTPGSSISFDGVQGSATYDGGNPLGADGNSGFLVCHGSTATNYTSALTKSDNGIANIRAPIGSLIAVFLDGNAPNTTSAPAALDFDSAASRDFQTLAPLLKQPFFVGNGRRDNGEVQQFVVPAGATRMFIGMMDAWQWNDNVGGFDVGGHVIHSLSTVK</sequence>
<reference evidence="3 4" key="1">
    <citation type="submission" date="2020-10" db="EMBL/GenBank/DDBJ databases">
        <title>Wide distribution of Phycisphaera-like planctomycetes from WD2101 soil group in peatlands and genome analysis of the first cultivated representative.</title>
        <authorList>
            <person name="Dedysh S.N."/>
            <person name="Beletsky A.V."/>
            <person name="Ivanova A."/>
            <person name="Kulichevskaya I.S."/>
            <person name="Suzina N.E."/>
            <person name="Philippov D.A."/>
            <person name="Rakitin A.L."/>
            <person name="Mardanov A.V."/>
            <person name="Ravin N.V."/>
        </authorList>
    </citation>
    <scope>NUCLEOTIDE SEQUENCE [LARGE SCALE GENOMIC DNA]</scope>
    <source>
        <strain evidence="3 4">M1803</strain>
    </source>
</reference>
<dbReference type="Proteomes" id="UP000593765">
    <property type="component" value="Chromosome"/>
</dbReference>
<dbReference type="AlphaFoldDB" id="A0A7M2WVJ4"/>
<evidence type="ECO:0000256" key="1">
    <source>
        <dbReference type="SAM" id="Phobius"/>
    </source>
</evidence>
<organism evidence="3 4">
    <name type="scientific">Humisphaera borealis</name>
    <dbReference type="NCBI Taxonomy" id="2807512"/>
    <lineage>
        <taxon>Bacteria</taxon>
        <taxon>Pseudomonadati</taxon>
        <taxon>Planctomycetota</taxon>
        <taxon>Phycisphaerae</taxon>
        <taxon>Tepidisphaerales</taxon>
        <taxon>Tepidisphaeraceae</taxon>
        <taxon>Humisphaera</taxon>
    </lineage>
</organism>
<evidence type="ECO:0000259" key="2">
    <source>
        <dbReference type="Pfam" id="PF09977"/>
    </source>
</evidence>
<keyword evidence="1" id="KW-0812">Transmembrane</keyword>
<name>A0A7M2WVJ4_9BACT</name>
<dbReference type="Pfam" id="PF09977">
    <property type="entry name" value="Tad_C"/>
    <property type="match status" value="1"/>
</dbReference>
<evidence type="ECO:0000313" key="4">
    <source>
        <dbReference type="Proteomes" id="UP000593765"/>
    </source>
</evidence>
<keyword evidence="1" id="KW-1133">Transmembrane helix</keyword>
<keyword evidence="4" id="KW-1185">Reference proteome</keyword>